<protein>
    <submittedName>
        <fullName evidence="1">LmbE family N-acetylglucosaminyl deacetylase</fullName>
    </submittedName>
</protein>
<keyword evidence="2" id="KW-1185">Reference proteome</keyword>
<comment type="caution">
    <text evidence="1">The sequence shown here is derived from an EMBL/GenBank/DDBJ whole genome shotgun (WGS) entry which is preliminary data.</text>
</comment>
<organism evidence="1 2">
    <name type="scientific">Petrotoga sibirica</name>
    <dbReference type="NCBI Taxonomy" id="156202"/>
    <lineage>
        <taxon>Bacteria</taxon>
        <taxon>Thermotogati</taxon>
        <taxon>Thermotogota</taxon>
        <taxon>Thermotogae</taxon>
        <taxon>Petrotogales</taxon>
        <taxon>Petrotogaceae</taxon>
        <taxon>Petrotoga</taxon>
    </lineage>
</organism>
<evidence type="ECO:0000313" key="1">
    <source>
        <dbReference type="EMBL" id="TDX13218.1"/>
    </source>
</evidence>
<dbReference type="SUPFAM" id="SSF102588">
    <property type="entry name" value="LmbE-like"/>
    <property type="match status" value="1"/>
</dbReference>
<dbReference type="Gene3D" id="3.40.50.10320">
    <property type="entry name" value="LmbE-like"/>
    <property type="match status" value="1"/>
</dbReference>
<name>A0A4R8ERP7_9BACT</name>
<dbReference type="Pfam" id="PF02585">
    <property type="entry name" value="PIG-L"/>
    <property type="match status" value="1"/>
</dbReference>
<gene>
    <name evidence="1" type="ORF">C8D74_11257</name>
</gene>
<dbReference type="InterPro" id="IPR003737">
    <property type="entry name" value="GlcNAc_PI_deacetylase-related"/>
</dbReference>
<proteinExistence type="predicted"/>
<dbReference type="InterPro" id="IPR024078">
    <property type="entry name" value="LmbE-like_dom_sf"/>
</dbReference>
<reference evidence="1 2" key="1">
    <citation type="submission" date="2019-03" db="EMBL/GenBank/DDBJ databases">
        <title>Genomic Encyclopedia of Type Strains, Phase IV (KMG-IV): sequencing the most valuable type-strain genomes for metagenomic binning, comparative biology and taxonomic classification.</title>
        <authorList>
            <person name="Goeker M."/>
        </authorList>
    </citation>
    <scope>NUCLEOTIDE SEQUENCE [LARGE SCALE GENOMIC DNA]</scope>
    <source>
        <strain evidence="1 2">DSM 13575</strain>
    </source>
</reference>
<accession>A0A4R8ERP7</accession>
<dbReference type="PANTHER" id="PTHR12993:SF11">
    <property type="entry name" value="N-ACETYLGLUCOSAMINYL-PHOSPHATIDYLINOSITOL DE-N-ACETYLASE"/>
    <property type="match status" value="1"/>
</dbReference>
<dbReference type="AlphaFoldDB" id="A0A4R8ERP7"/>
<dbReference type="GO" id="GO:0016811">
    <property type="term" value="F:hydrolase activity, acting on carbon-nitrogen (but not peptide) bonds, in linear amides"/>
    <property type="evidence" value="ECO:0007669"/>
    <property type="project" value="TreeGrafter"/>
</dbReference>
<dbReference type="RefSeq" id="WP_103876277.1">
    <property type="nucleotide sequence ID" value="NZ_SODZ01000012.1"/>
</dbReference>
<dbReference type="Proteomes" id="UP000294817">
    <property type="component" value="Unassembled WGS sequence"/>
</dbReference>
<evidence type="ECO:0000313" key="2">
    <source>
        <dbReference type="Proteomes" id="UP000294817"/>
    </source>
</evidence>
<sequence length="221" mass="25058">MVDALFIGAHPDDYEAFAGGTILRLKNEGKSCGGIILTDGSAGKNNDVNVRKLEAERAAKSLKLDYFEMIGLKDGYLDEINNLASLIANLIRKYRPKILFTHYFEDKHPDHKAIGESTKDALFLARTKRDDLENEPYNCTNVLMFISDITKIPQSKVYVDITDFLEDKIKVLRLYESQREVLDPIPLMNKYIAADVLEGRNKAVEVFYPLTLVKGEGYYVL</sequence>
<dbReference type="PANTHER" id="PTHR12993">
    <property type="entry name" value="N-ACETYLGLUCOSAMINYL-PHOSPHATIDYLINOSITOL DE-N-ACETYLASE-RELATED"/>
    <property type="match status" value="1"/>
</dbReference>
<dbReference type="EMBL" id="SODZ01000012">
    <property type="protein sequence ID" value="TDX13218.1"/>
    <property type="molecule type" value="Genomic_DNA"/>
</dbReference>